<evidence type="ECO:0000313" key="15">
    <source>
        <dbReference type="Proteomes" id="UP000753376"/>
    </source>
</evidence>
<keyword evidence="7 11" id="KW-1133">Transmembrane helix</keyword>
<feature type="transmembrane region" description="Helical" evidence="11">
    <location>
        <begin position="12"/>
        <end position="35"/>
    </location>
</feature>
<dbReference type="SMART" id="SM00388">
    <property type="entry name" value="HisKA"/>
    <property type="match status" value="1"/>
</dbReference>
<evidence type="ECO:0000256" key="11">
    <source>
        <dbReference type="SAM" id="Phobius"/>
    </source>
</evidence>
<dbReference type="InterPro" id="IPR050428">
    <property type="entry name" value="TCS_sensor_his_kinase"/>
</dbReference>
<keyword evidence="8" id="KW-0902">Two-component regulatory system</keyword>
<keyword evidence="11" id="KW-0472">Membrane</keyword>
<evidence type="ECO:0000256" key="2">
    <source>
        <dbReference type="ARBA" id="ARBA00012438"/>
    </source>
</evidence>
<dbReference type="PROSITE" id="PS50885">
    <property type="entry name" value="HAMP"/>
    <property type="match status" value="1"/>
</dbReference>
<dbReference type="Pfam" id="PF00672">
    <property type="entry name" value="HAMP"/>
    <property type="match status" value="1"/>
</dbReference>
<reference evidence="14 15" key="1">
    <citation type="submission" date="2021-05" db="EMBL/GenBank/DDBJ databases">
        <title>Draft genomes of bacteria isolated from model marine particles.</title>
        <authorList>
            <person name="Datta M.S."/>
            <person name="Schwartzman J.A."/>
            <person name="Enke T.N."/>
            <person name="Saavedra J."/>
            <person name="Cermak N."/>
            <person name="Cordero O.X."/>
        </authorList>
    </citation>
    <scope>NUCLEOTIDE SEQUENCE [LARGE SCALE GENOMIC DNA]</scope>
    <source>
        <strain evidence="14 15">D2M19</strain>
    </source>
</reference>
<dbReference type="SMART" id="SM00387">
    <property type="entry name" value="HATPase_c"/>
    <property type="match status" value="1"/>
</dbReference>
<dbReference type="InterPro" id="IPR003661">
    <property type="entry name" value="HisK_dim/P_dom"/>
</dbReference>
<dbReference type="Proteomes" id="UP000753376">
    <property type="component" value="Unassembled WGS sequence"/>
</dbReference>
<dbReference type="EC" id="2.7.13.3" evidence="2"/>
<dbReference type="PANTHER" id="PTHR45436">
    <property type="entry name" value="SENSOR HISTIDINE KINASE YKOH"/>
    <property type="match status" value="1"/>
</dbReference>
<evidence type="ECO:0000313" key="14">
    <source>
        <dbReference type="EMBL" id="MBU2873154.1"/>
    </source>
</evidence>
<keyword evidence="4" id="KW-0808">Transferase</keyword>
<dbReference type="CDD" id="cd06225">
    <property type="entry name" value="HAMP"/>
    <property type="match status" value="1"/>
</dbReference>
<dbReference type="InterPro" id="IPR005467">
    <property type="entry name" value="His_kinase_dom"/>
</dbReference>
<dbReference type="PANTHER" id="PTHR45436:SF8">
    <property type="entry name" value="HISTIDINE KINASE"/>
    <property type="match status" value="1"/>
</dbReference>
<evidence type="ECO:0000256" key="3">
    <source>
        <dbReference type="ARBA" id="ARBA00022553"/>
    </source>
</evidence>
<dbReference type="SMART" id="SM00304">
    <property type="entry name" value="HAMP"/>
    <property type="match status" value="1"/>
</dbReference>
<protein>
    <recommendedName>
        <fullName evidence="2">histidine kinase</fullName>
        <ecNumber evidence="2">2.7.13.3</ecNumber>
    </recommendedName>
</protein>
<comment type="caution">
    <text evidence="14">The sequence shown here is derived from an EMBL/GenBank/DDBJ whole genome shotgun (WGS) entry which is preliminary data.</text>
</comment>
<evidence type="ECO:0000259" key="12">
    <source>
        <dbReference type="PROSITE" id="PS50109"/>
    </source>
</evidence>
<dbReference type="CDD" id="cd00075">
    <property type="entry name" value="HATPase"/>
    <property type="match status" value="1"/>
</dbReference>
<feature type="region of interest" description="Disordered" evidence="10">
    <location>
        <begin position="472"/>
        <end position="495"/>
    </location>
</feature>
<dbReference type="PROSITE" id="PS50109">
    <property type="entry name" value="HIS_KIN"/>
    <property type="match status" value="1"/>
</dbReference>
<evidence type="ECO:0000256" key="4">
    <source>
        <dbReference type="ARBA" id="ARBA00022679"/>
    </source>
</evidence>
<evidence type="ECO:0000256" key="6">
    <source>
        <dbReference type="ARBA" id="ARBA00022777"/>
    </source>
</evidence>
<feature type="domain" description="HAMP" evidence="13">
    <location>
        <begin position="184"/>
        <end position="237"/>
    </location>
</feature>
<accession>A0ABS6A8K5</accession>
<evidence type="ECO:0000256" key="10">
    <source>
        <dbReference type="SAM" id="MobiDB-lite"/>
    </source>
</evidence>
<evidence type="ECO:0000256" key="7">
    <source>
        <dbReference type="ARBA" id="ARBA00022989"/>
    </source>
</evidence>
<dbReference type="Pfam" id="PF00512">
    <property type="entry name" value="HisKA"/>
    <property type="match status" value="1"/>
</dbReference>
<dbReference type="InterPro" id="IPR003594">
    <property type="entry name" value="HATPase_dom"/>
</dbReference>
<feature type="coiled-coil region" evidence="9">
    <location>
        <begin position="254"/>
        <end position="290"/>
    </location>
</feature>
<keyword evidence="5 11" id="KW-0812">Transmembrane</keyword>
<evidence type="ECO:0000256" key="1">
    <source>
        <dbReference type="ARBA" id="ARBA00000085"/>
    </source>
</evidence>
<keyword evidence="9" id="KW-0175">Coiled coil</keyword>
<feature type="transmembrane region" description="Helical" evidence="11">
    <location>
        <begin position="163"/>
        <end position="182"/>
    </location>
</feature>
<proteinExistence type="predicted"/>
<dbReference type="RefSeq" id="WP_216007004.1">
    <property type="nucleotide sequence ID" value="NZ_JAHKPV010000001.1"/>
</dbReference>
<evidence type="ECO:0000259" key="13">
    <source>
        <dbReference type="PROSITE" id="PS50885"/>
    </source>
</evidence>
<evidence type="ECO:0000256" key="9">
    <source>
        <dbReference type="SAM" id="Coils"/>
    </source>
</evidence>
<dbReference type="CDD" id="cd00082">
    <property type="entry name" value="HisKA"/>
    <property type="match status" value="1"/>
</dbReference>
<dbReference type="GO" id="GO:0016301">
    <property type="term" value="F:kinase activity"/>
    <property type="evidence" value="ECO:0007669"/>
    <property type="project" value="UniProtKB-KW"/>
</dbReference>
<keyword evidence="15" id="KW-1185">Reference proteome</keyword>
<comment type="catalytic activity">
    <reaction evidence="1">
        <text>ATP + protein L-histidine = ADP + protein N-phospho-L-histidine.</text>
        <dbReference type="EC" id="2.7.13.3"/>
    </reaction>
</comment>
<keyword evidence="3" id="KW-0597">Phosphoprotein</keyword>
<dbReference type="EMBL" id="JAHKPV010000001">
    <property type="protein sequence ID" value="MBU2873154.1"/>
    <property type="molecule type" value="Genomic_DNA"/>
</dbReference>
<sequence>MKLLSQLRTSSFQLALLYMVVFATSVFLLLAFIYWRTAGFMTAQTDETIEAEIAGLAEQYRGRGVNGLITIIRERVARDPNAKTIYLLTTEDSLKLAGNLETWPEGSPSEGGWVNFTLSSAVGWTGPERLARARIFEVQGGLRLLVGRDVDELTNLKRVIETAINWGMGITLALALLGGYLMSRNTIRRIEVINNTSRRIMNGHLSLRIPTRGTEDDFDQLAENLNQMLDRIVYLMEGIRHVSDSIAHDLRTPLTRLRNQLENTLMSVDNDEAREQAGRAVAEADQLLATFNALLRIARLETKGNSSDMKRVALDELVSDACELYEALAEDKEQTFEQSLEPGVIIEGDRDLLFQMISNLIDNAIKYTPEQGAIGVVVRKEGGDAVFEVRDSGIGIPDDEKDQVFQRFYRVGKSRSLPGNGLGLSLVSAVAEIHKGRIVLSDTDEEAQPPGLTVAVYMPAPTHVRKRIRVKQAGQENESVSAGAVAGQKPTVSES</sequence>
<dbReference type="InterPro" id="IPR003660">
    <property type="entry name" value="HAMP_dom"/>
</dbReference>
<evidence type="ECO:0000256" key="8">
    <source>
        <dbReference type="ARBA" id="ARBA00023012"/>
    </source>
</evidence>
<organism evidence="14 15">
    <name type="scientific">Marinobacter salexigens</name>
    <dbReference type="NCBI Taxonomy" id="1925763"/>
    <lineage>
        <taxon>Bacteria</taxon>
        <taxon>Pseudomonadati</taxon>
        <taxon>Pseudomonadota</taxon>
        <taxon>Gammaproteobacteria</taxon>
        <taxon>Pseudomonadales</taxon>
        <taxon>Marinobacteraceae</taxon>
        <taxon>Marinobacter</taxon>
    </lineage>
</organism>
<keyword evidence="6 14" id="KW-0418">Kinase</keyword>
<gene>
    <name evidence="14" type="ORF">KO508_03950</name>
</gene>
<dbReference type="Pfam" id="PF02518">
    <property type="entry name" value="HATPase_c"/>
    <property type="match status" value="1"/>
</dbReference>
<feature type="domain" description="Histidine kinase" evidence="12">
    <location>
        <begin position="245"/>
        <end position="462"/>
    </location>
</feature>
<evidence type="ECO:0000256" key="5">
    <source>
        <dbReference type="ARBA" id="ARBA00022692"/>
    </source>
</evidence>
<name>A0ABS6A8K5_9GAMM</name>